<feature type="compositionally biased region" description="Polar residues" evidence="14">
    <location>
        <begin position="1"/>
        <end position="22"/>
    </location>
</feature>
<dbReference type="GO" id="GO:0000781">
    <property type="term" value="C:chromosome, telomeric region"/>
    <property type="evidence" value="ECO:0007669"/>
    <property type="project" value="UniProtKB-SubCell"/>
</dbReference>
<comment type="function">
    <text evidence="13">Component of the EKC/KEOPS complex that is required for the formation of a threonylcarbamoyl group on adenosine at position 37 (t(6)A37) in tRNAs that read codons beginning with adenine. The complex is probably involved in the transfer of the threonylcarbamoyl moiety of threonylcarbamoyl-AMP (TC-AMP) to the N6 group of A37. GON7 likely plays a supporting role to the catalytic subunit KAE1 in the complex. The EKC/KEOPS complex also promotes both telomere uncapping and telomere elongation. The complex is required for efficient recruitment of transcriptional coactivators.</text>
</comment>
<comment type="subunit">
    <text evidence="4">Component of the EKC/KEOPS complex composed of at least BUD32, CGI121, GON7, KAE1 and PCC1; the whole complex dimerizes.</text>
</comment>
<evidence type="ECO:0000256" key="5">
    <source>
        <dbReference type="ARBA" id="ARBA00019746"/>
    </source>
</evidence>
<evidence type="ECO:0000256" key="10">
    <source>
        <dbReference type="ARBA" id="ARBA00023159"/>
    </source>
</evidence>
<evidence type="ECO:0000313" key="15">
    <source>
        <dbReference type="EMBL" id="CEJ92361.1"/>
    </source>
</evidence>
<evidence type="ECO:0000256" key="2">
    <source>
        <dbReference type="ARBA" id="ARBA00004574"/>
    </source>
</evidence>
<evidence type="ECO:0000256" key="4">
    <source>
        <dbReference type="ARBA" id="ARBA00011534"/>
    </source>
</evidence>
<evidence type="ECO:0000256" key="13">
    <source>
        <dbReference type="ARBA" id="ARBA00025393"/>
    </source>
</evidence>
<dbReference type="OrthoDB" id="2288868at2759"/>
<reference evidence="15 16" key="1">
    <citation type="journal article" date="2015" name="Genome Announc.">
        <title>Draft Genome Sequence and Gene Annotation of the Entomopathogenic Fungus Verticillium hemipterigenum.</title>
        <authorList>
            <person name="Horn F."/>
            <person name="Habel A."/>
            <person name="Scharf D.H."/>
            <person name="Dworschak J."/>
            <person name="Brakhage A.A."/>
            <person name="Guthke R."/>
            <person name="Hertweck C."/>
            <person name="Linde J."/>
        </authorList>
    </citation>
    <scope>NUCLEOTIDE SEQUENCE [LARGE SCALE GENOMIC DNA]</scope>
</reference>
<feature type="compositionally biased region" description="Acidic residues" evidence="14">
    <location>
        <begin position="80"/>
        <end position="95"/>
    </location>
</feature>
<evidence type="ECO:0000256" key="3">
    <source>
        <dbReference type="ARBA" id="ARBA00008529"/>
    </source>
</evidence>
<keyword evidence="12" id="KW-0539">Nucleus</keyword>
<evidence type="ECO:0000256" key="14">
    <source>
        <dbReference type="SAM" id="MobiDB-lite"/>
    </source>
</evidence>
<keyword evidence="8" id="KW-0779">Telomere</keyword>
<evidence type="ECO:0000256" key="6">
    <source>
        <dbReference type="ARBA" id="ARBA00022454"/>
    </source>
</evidence>
<keyword evidence="9" id="KW-0805">Transcription regulation</keyword>
<evidence type="ECO:0000256" key="8">
    <source>
        <dbReference type="ARBA" id="ARBA00022895"/>
    </source>
</evidence>
<dbReference type="AlphaFoldDB" id="A0A0A1T5C0"/>
<dbReference type="InterPro" id="IPR014849">
    <property type="entry name" value="EKC/KEOPS_Gon7"/>
</dbReference>
<evidence type="ECO:0000313" key="16">
    <source>
        <dbReference type="Proteomes" id="UP000039046"/>
    </source>
</evidence>
<keyword evidence="10" id="KW-0010">Activator</keyword>
<evidence type="ECO:0000256" key="7">
    <source>
        <dbReference type="ARBA" id="ARBA00022694"/>
    </source>
</evidence>
<feature type="compositionally biased region" description="Low complexity" evidence="14">
    <location>
        <begin position="23"/>
        <end position="35"/>
    </location>
</feature>
<proteinExistence type="inferred from homology"/>
<keyword evidence="7" id="KW-0819">tRNA processing</keyword>
<feature type="compositionally biased region" description="Basic and acidic residues" evidence="14">
    <location>
        <begin position="59"/>
        <end position="69"/>
    </location>
</feature>
<dbReference type="STRING" id="1531966.A0A0A1T5C0"/>
<dbReference type="EMBL" id="CDHN01000004">
    <property type="protein sequence ID" value="CEJ92361.1"/>
    <property type="molecule type" value="Genomic_DNA"/>
</dbReference>
<dbReference type="GO" id="GO:0005634">
    <property type="term" value="C:nucleus"/>
    <property type="evidence" value="ECO:0007669"/>
    <property type="project" value="UniProtKB-SubCell"/>
</dbReference>
<organism evidence="15 16">
    <name type="scientific">[Torrubiella] hemipterigena</name>
    <dbReference type="NCBI Taxonomy" id="1531966"/>
    <lineage>
        <taxon>Eukaryota</taxon>
        <taxon>Fungi</taxon>
        <taxon>Dikarya</taxon>
        <taxon>Ascomycota</taxon>
        <taxon>Pezizomycotina</taxon>
        <taxon>Sordariomycetes</taxon>
        <taxon>Hypocreomycetidae</taxon>
        <taxon>Hypocreales</taxon>
        <taxon>Clavicipitaceae</taxon>
        <taxon>Clavicipitaceae incertae sedis</taxon>
        <taxon>'Torrubiella' clade</taxon>
    </lineage>
</organism>
<comment type="similarity">
    <text evidence="3">Belongs to the GON7 family.</text>
</comment>
<evidence type="ECO:0000256" key="9">
    <source>
        <dbReference type="ARBA" id="ARBA00023015"/>
    </source>
</evidence>
<name>A0A0A1T5C0_9HYPO</name>
<dbReference type="Proteomes" id="UP000039046">
    <property type="component" value="Unassembled WGS sequence"/>
</dbReference>
<comment type="subcellular location">
    <subcellularLocation>
        <location evidence="2">Chromosome</location>
        <location evidence="2">Telomere</location>
    </subcellularLocation>
    <subcellularLocation>
        <location evidence="1">Nucleus</location>
    </subcellularLocation>
</comment>
<keyword evidence="6" id="KW-0158">Chromosome</keyword>
<feature type="region of interest" description="Disordered" evidence="14">
    <location>
        <begin position="1"/>
        <end position="35"/>
    </location>
</feature>
<accession>A0A0A1T5C0</accession>
<sequence>MAAENTTPSLTATYSSPTNEAFTTSTPLPASASTTAEKTAFLTALREAVTKTQAEINKELTARMEEDNARNNTSSAADDAKDEENYGEEVVEEEE</sequence>
<dbReference type="GO" id="GO:0008033">
    <property type="term" value="P:tRNA processing"/>
    <property type="evidence" value="ECO:0007669"/>
    <property type="project" value="UniProtKB-KW"/>
</dbReference>
<dbReference type="HOGENOM" id="CLU_146833_1_1_1"/>
<evidence type="ECO:0000256" key="12">
    <source>
        <dbReference type="ARBA" id="ARBA00023242"/>
    </source>
</evidence>
<keyword evidence="11" id="KW-0804">Transcription</keyword>
<protein>
    <recommendedName>
        <fullName evidence="5">EKC/KEOPS complex subunit GON7</fullName>
    </recommendedName>
</protein>
<evidence type="ECO:0000256" key="1">
    <source>
        <dbReference type="ARBA" id="ARBA00004123"/>
    </source>
</evidence>
<evidence type="ECO:0000256" key="11">
    <source>
        <dbReference type="ARBA" id="ARBA00023163"/>
    </source>
</evidence>
<gene>
    <name evidence="15" type="ORF">VHEMI08017</name>
</gene>
<dbReference type="Pfam" id="PF08738">
    <property type="entry name" value="Gon7"/>
    <property type="match status" value="1"/>
</dbReference>
<keyword evidence="16" id="KW-1185">Reference proteome</keyword>
<feature type="region of interest" description="Disordered" evidence="14">
    <location>
        <begin position="59"/>
        <end position="95"/>
    </location>
</feature>